<dbReference type="Proteomes" id="UP001407347">
    <property type="component" value="Unassembled WGS sequence"/>
</dbReference>
<evidence type="ECO:0000313" key="4">
    <source>
        <dbReference type="Proteomes" id="UP001407347"/>
    </source>
</evidence>
<gene>
    <name evidence="3" type="ORF">PUR29_35530</name>
</gene>
<dbReference type="NCBIfam" id="TIGR04346">
    <property type="entry name" value="DotA_TraY"/>
    <property type="match status" value="1"/>
</dbReference>
<keyword evidence="1" id="KW-0812">Transmembrane</keyword>
<keyword evidence="1" id="KW-0472">Membrane</keyword>
<feature type="transmembrane region" description="Helical" evidence="1">
    <location>
        <begin position="655"/>
        <end position="677"/>
    </location>
</feature>
<feature type="transmembrane region" description="Helical" evidence="1">
    <location>
        <begin position="537"/>
        <end position="563"/>
    </location>
</feature>
<evidence type="ECO:0000313" key="3">
    <source>
        <dbReference type="EMBL" id="MEN3238752.1"/>
    </source>
</evidence>
<organism evidence="3 4">
    <name type="scientific">Methylobacterium ajmalii</name>
    <dbReference type="NCBI Taxonomy" id="2738439"/>
    <lineage>
        <taxon>Bacteria</taxon>
        <taxon>Pseudomonadati</taxon>
        <taxon>Pseudomonadota</taxon>
        <taxon>Alphaproteobacteria</taxon>
        <taxon>Hyphomicrobiales</taxon>
        <taxon>Methylobacteriaceae</taxon>
        <taxon>Methylobacterium</taxon>
    </lineage>
</organism>
<reference evidence="3 4" key="1">
    <citation type="journal article" date="2023" name="PLoS ONE">
        <title>Complete genome assembly of Hawai'i environmental nontuberculous mycobacteria reveals unexpected co-isolation with methylobacteria.</title>
        <authorList>
            <person name="Hendrix J."/>
            <person name="Epperson L.E."/>
            <person name="Tong E.I."/>
            <person name="Chan Y.L."/>
            <person name="Hasan N.A."/>
            <person name="Dawrs S.N."/>
            <person name="Norton G.J."/>
            <person name="Virdi R."/>
            <person name="Crooks J.L."/>
            <person name="Chan E.D."/>
            <person name="Honda J.R."/>
            <person name="Strong M."/>
        </authorList>
    </citation>
    <scope>NUCLEOTIDE SEQUENCE [LARGE SCALE GENOMIC DNA]</scope>
    <source>
        <strain evidence="3 4">NJH_HI04-1</strain>
    </source>
</reference>
<evidence type="ECO:0000256" key="2">
    <source>
        <dbReference type="SAM" id="SignalP"/>
    </source>
</evidence>
<protein>
    <submittedName>
        <fullName evidence="3">DotA/TraY family protein</fullName>
    </submittedName>
</protein>
<keyword evidence="4" id="KW-1185">Reference proteome</keyword>
<feature type="transmembrane region" description="Helical" evidence="1">
    <location>
        <begin position="609"/>
        <end position="635"/>
    </location>
</feature>
<feature type="transmembrane region" description="Helical" evidence="1">
    <location>
        <begin position="72"/>
        <end position="91"/>
    </location>
</feature>
<dbReference type="InterPro" id="IPR027628">
    <property type="entry name" value="DotA_TraY"/>
</dbReference>
<name>A0ABV0A6C6_9HYPH</name>
<dbReference type="RefSeq" id="WP_298963556.1">
    <property type="nucleotide sequence ID" value="NZ_JAQYXP010000007.1"/>
</dbReference>
<feature type="signal peptide" evidence="2">
    <location>
        <begin position="1"/>
        <end position="24"/>
    </location>
</feature>
<evidence type="ECO:0000256" key="1">
    <source>
        <dbReference type="SAM" id="Phobius"/>
    </source>
</evidence>
<accession>A0ABV0A6C6</accession>
<comment type="caution">
    <text evidence="3">The sequence shown here is derived from an EMBL/GenBank/DDBJ whole genome shotgun (WGS) entry which is preliminary data.</text>
</comment>
<sequence length="750" mass="79794">MMLRRITAGAGSLGFLAAATAARAQTTGREIFTPVQNDLALVNLRKLLGCVVDGVWTAASCTDDRPLTVALGYFNVGCLIVATILACYLLYSLVADTANDGEAFGRQSSAKYTLLRVITGAILSLPIKSGLSLVQILVVQLAVWGSGFGDTLWTRVAGTGLNGMYGTLTSPTQALGDFVLRGKLAKVLEGRLYGYVCAQALQTYANNVSGRSNAATVRPAAKTETNSWSPWSDARATTYYFTDDNGYFRKSDNLCGAVVYEYNKIGSQLTDTNDASTSKMVIDLAEQQSQRSFQAAINSLDGAAAGIASAINSGSRDDQAIKARIKQAVDAAYNTAAQSLTQSNNTQLDQALRNYLTNASDNGWLAAALWQRSLSLVQAKLLAASAGQNAAIRVVPPANINSYIPYFGHSAYAPLAEEAQRNLTYVVSFGGYIAAQGTGSIASVASDNPAAQVDPSDVFARGLAQIYAGVLGIISQPESTTWKDPILEVQEIGQRIASIGMGATGTGVTLTGFDWVLGKFGVNDDSSWRVAFQELSWFVYIMALILFFAAFLLIGLVPFVVIVHFLMATFNWFLVVAEAMIAVPIWLLTKFMPARSDSFVGNSGQGYMFFLGILLRPPLIVIGMLVSILLMRVGIDITNIFFRGALAMIAPDGTVAYAMVGTAGLFVYAVVLFSIVITSAGQISALPETVLSWIGGQIERRTGDHAAVAVAGIVAPRSPGQIPTGSINRTVRDARQGGQTMLTKLRGKDS</sequence>
<keyword evidence="2" id="KW-0732">Signal</keyword>
<feature type="chain" id="PRO_5046002912" evidence="2">
    <location>
        <begin position="25"/>
        <end position="750"/>
    </location>
</feature>
<keyword evidence="1" id="KW-1133">Transmembrane helix</keyword>
<dbReference type="EMBL" id="JAQYXP010000007">
    <property type="protein sequence ID" value="MEN3238752.1"/>
    <property type="molecule type" value="Genomic_DNA"/>
</dbReference>
<feature type="transmembrane region" description="Helical" evidence="1">
    <location>
        <begin position="569"/>
        <end position="588"/>
    </location>
</feature>
<proteinExistence type="predicted"/>